<organism evidence="1 2">
    <name type="scientific">Gossypium stocksii</name>
    <dbReference type="NCBI Taxonomy" id="47602"/>
    <lineage>
        <taxon>Eukaryota</taxon>
        <taxon>Viridiplantae</taxon>
        <taxon>Streptophyta</taxon>
        <taxon>Embryophyta</taxon>
        <taxon>Tracheophyta</taxon>
        <taxon>Spermatophyta</taxon>
        <taxon>Magnoliopsida</taxon>
        <taxon>eudicotyledons</taxon>
        <taxon>Gunneridae</taxon>
        <taxon>Pentapetalae</taxon>
        <taxon>rosids</taxon>
        <taxon>malvids</taxon>
        <taxon>Malvales</taxon>
        <taxon>Malvaceae</taxon>
        <taxon>Malvoideae</taxon>
        <taxon>Gossypium</taxon>
    </lineage>
</organism>
<dbReference type="InterPro" id="IPR012677">
    <property type="entry name" value="Nucleotide-bd_a/b_plait_sf"/>
</dbReference>
<dbReference type="GO" id="GO:0003676">
    <property type="term" value="F:nucleic acid binding"/>
    <property type="evidence" value="ECO:0007669"/>
    <property type="project" value="InterPro"/>
</dbReference>
<protein>
    <recommendedName>
        <fullName evidence="3">RRM domain-containing protein</fullName>
    </recommendedName>
</protein>
<reference evidence="1 2" key="1">
    <citation type="journal article" date="2021" name="Plant Biotechnol. J.">
        <title>Multi-omics assisted identification of the key and species-specific regulatory components of drought-tolerant mechanisms in Gossypium stocksii.</title>
        <authorList>
            <person name="Yu D."/>
            <person name="Ke L."/>
            <person name="Zhang D."/>
            <person name="Wu Y."/>
            <person name="Sun Y."/>
            <person name="Mei J."/>
            <person name="Sun J."/>
            <person name="Sun Y."/>
        </authorList>
    </citation>
    <scope>NUCLEOTIDE SEQUENCE [LARGE SCALE GENOMIC DNA]</scope>
    <source>
        <strain evidence="2">cv. E1</strain>
        <tissue evidence="1">Leaf</tissue>
    </source>
</reference>
<dbReference type="SUPFAM" id="SSF54928">
    <property type="entry name" value="RNA-binding domain, RBD"/>
    <property type="match status" value="1"/>
</dbReference>
<sequence length="124" mass="14498">MGDRKVRDNPRTVFVYNILDSMHGKGLWALFRFHGNVVDAFILAKRSMKGKRFGFVRKIWKKVQAKKNLSQKEEMQSRGMEYLDEEKDESKGNIFYGRLKSVEVERTGMNKMKVIEGHVENGQL</sequence>
<proteinExistence type="predicted"/>
<accession>A0A9D3UKQ5</accession>
<dbReference type="AlphaFoldDB" id="A0A9D3UKQ5"/>
<dbReference type="OrthoDB" id="988427at2759"/>
<gene>
    <name evidence="1" type="ORF">J1N35_037821</name>
</gene>
<dbReference type="CDD" id="cd00590">
    <property type="entry name" value="RRM_SF"/>
    <property type="match status" value="1"/>
</dbReference>
<evidence type="ECO:0000313" key="1">
    <source>
        <dbReference type="EMBL" id="KAH1047037.1"/>
    </source>
</evidence>
<dbReference type="Gene3D" id="3.30.70.330">
    <property type="match status" value="1"/>
</dbReference>
<evidence type="ECO:0008006" key="3">
    <source>
        <dbReference type="Google" id="ProtNLM"/>
    </source>
</evidence>
<dbReference type="InterPro" id="IPR035979">
    <property type="entry name" value="RBD_domain_sf"/>
</dbReference>
<dbReference type="EMBL" id="JAIQCV010000011">
    <property type="protein sequence ID" value="KAH1047037.1"/>
    <property type="molecule type" value="Genomic_DNA"/>
</dbReference>
<comment type="caution">
    <text evidence="1">The sequence shown here is derived from an EMBL/GenBank/DDBJ whole genome shotgun (WGS) entry which is preliminary data.</text>
</comment>
<evidence type="ECO:0000313" key="2">
    <source>
        <dbReference type="Proteomes" id="UP000828251"/>
    </source>
</evidence>
<dbReference type="Proteomes" id="UP000828251">
    <property type="component" value="Unassembled WGS sequence"/>
</dbReference>
<name>A0A9D3UKQ5_9ROSI</name>
<keyword evidence="2" id="KW-1185">Reference proteome</keyword>